<keyword evidence="2" id="KW-1185">Reference proteome</keyword>
<sequence>MYLADSSVYGIRLVSECTTPDILSARWMLGKVAIVYSGDGISVFISSSDLAKME</sequence>
<accession>A0A9D4JF02</accession>
<comment type="caution">
    <text evidence="1">The sequence shown here is derived from an EMBL/GenBank/DDBJ whole genome shotgun (WGS) entry which is preliminary data.</text>
</comment>
<reference evidence="1" key="2">
    <citation type="submission" date="2020-11" db="EMBL/GenBank/DDBJ databases">
        <authorList>
            <person name="McCartney M.A."/>
            <person name="Auch B."/>
            <person name="Kono T."/>
            <person name="Mallez S."/>
            <person name="Becker A."/>
            <person name="Gohl D.M."/>
            <person name="Silverstein K.A.T."/>
            <person name="Koren S."/>
            <person name="Bechman K.B."/>
            <person name="Herman A."/>
            <person name="Abrahante J.E."/>
            <person name="Garbe J."/>
        </authorList>
    </citation>
    <scope>NUCLEOTIDE SEQUENCE</scope>
    <source>
        <strain evidence="1">Duluth1</strain>
        <tissue evidence="1">Whole animal</tissue>
    </source>
</reference>
<proteinExistence type="predicted"/>
<gene>
    <name evidence="1" type="ORF">DPMN_133627</name>
</gene>
<dbReference type="Proteomes" id="UP000828390">
    <property type="component" value="Unassembled WGS sequence"/>
</dbReference>
<dbReference type="EMBL" id="JAIWYP010000006">
    <property type="protein sequence ID" value="KAH3805327.1"/>
    <property type="molecule type" value="Genomic_DNA"/>
</dbReference>
<name>A0A9D4JF02_DREPO</name>
<evidence type="ECO:0000313" key="1">
    <source>
        <dbReference type="EMBL" id="KAH3805327.1"/>
    </source>
</evidence>
<protein>
    <submittedName>
        <fullName evidence="1">Uncharacterized protein</fullName>
    </submittedName>
</protein>
<dbReference type="AlphaFoldDB" id="A0A9D4JF02"/>
<organism evidence="1 2">
    <name type="scientific">Dreissena polymorpha</name>
    <name type="common">Zebra mussel</name>
    <name type="synonym">Mytilus polymorpha</name>
    <dbReference type="NCBI Taxonomy" id="45954"/>
    <lineage>
        <taxon>Eukaryota</taxon>
        <taxon>Metazoa</taxon>
        <taxon>Spiralia</taxon>
        <taxon>Lophotrochozoa</taxon>
        <taxon>Mollusca</taxon>
        <taxon>Bivalvia</taxon>
        <taxon>Autobranchia</taxon>
        <taxon>Heteroconchia</taxon>
        <taxon>Euheterodonta</taxon>
        <taxon>Imparidentia</taxon>
        <taxon>Neoheterodontei</taxon>
        <taxon>Myida</taxon>
        <taxon>Dreissenoidea</taxon>
        <taxon>Dreissenidae</taxon>
        <taxon>Dreissena</taxon>
    </lineage>
</organism>
<evidence type="ECO:0000313" key="2">
    <source>
        <dbReference type="Proteomes" id="UP000828390"/>
    </source>
</evidence>
<reference evidence="1" key="1">
    <citation type="journal article" date="2019" name="bioRxiv">
        <title>The Genome of the Zebra Mussel, Dreissena polymorpha: A Resource for Invasive Species Research.</title>
        <authorList>
            <person name="McCartney M.A."/>
            <person name="Auch B."/>
            <person name="Kono T."/>
            <person name="Mallez S."/>
            <person name="Zhang Y."/>
            <person name="Obille A."/>
            <person name="Becker A."/>
            <person name="Abrahante J.E."/>
            <person name="Garbe J."/>
            <person name="Badalamenti J.P."/>
            <person name="Herman A."/>
            <person name="Mangelson H."/>
            <person name="Liachko I."/>
            <person name="Sullivan S."/>
            <person name="Sone E.D."/>
            <person name="Koren S."/>
            <person name="Silverstein K.A.T."/>
            <person name="Beckman K.B."/>
            <person name="Gohl D.M."/>
        </authorList>
    </citation>
    <scope>NUCLEOTIDE SEQUENCE</scope>
    <source>
        <strain evidence="1">Duluth1</strain>
        <tissue evidence="1">Whole animal</tissue>
    </source>
</reference>